<evidence type="ECO:0000259" key="2">
    <source>
        <dbReference type="Pfam" id="PF00465"/>
    </source>
</evidence>
<reference evidence="4 5" key="2">
    <citation type="submission" date="2016-08" db="EMBL/GenBank/DDBJ databases">
        <title>Orenia metallireducens sp. nov. strain Z6, a Novel Metal-reducing Firmicute from the Deep Subsurface.</title>
        <authorList>
            <person name="Maxim B.I."/>
            <person name="Kenneth K."/>
            <person name="Flynn T.M."/>
            <person name="Oloughlin E.J."/>
            <person name="Locke R.A."/>
            <person name="Weber J.R."/>
            <person name="Egan S.M."/>
            <person name="Mackie R.I."/>
            <person name="Cann I.K."/>
        </authorList>
    </citation>
    <scope>NUCLEOTIDE SEQUENCE [LARGE SCALE GENOMIC DNA]</scope>
    <source>
        <strain evidence="4 5">Z6</strain>
    </source>
</reference>
<protein>
    <submittedName>
        <fullName evidence="4">Butanol dehydrogenase</fullName>
    </submittedName>
</protein>
<keyword evidence="1" id="KW-0560">Oxidoreductase</keyword>
<dbReference type="Pfam" id="PF25137">
    <property type="entry name" value="ADH_Fe_C"/>
    <property type="match status" value="1"/>
</dbReference>
<evidence type="ECO:0000313" key="4">
    <source>
        <dbReference type="EMBL" id="OCL25442.1"/>
    </source>
</evidence>
<dbReference type="PANTHER" id="PTHR43633">
    <property type="entry name" value="ALCOHOL DEHYDROGENASE YQHD"/>
    <property type="match status" value="1"/>
</dbReference>
<dbReference type="GO" id="GO:1990362">
    <property type="term" value="F:butanol dehydrogenase (NAD+) activity"/>
    <property type="evidence" value="ECO:0007669"/>
    <property type="project" value="InterPro"/>
</dbReference>
<evidence type="ECO:0000259" key="3">
    <source>
        <dbReference type="Pfam" id="PF25137"/>
    </source>
</evidence>
<gene>
    <name evidence="4" type="ORF">U472_13925</name>
</gene>
<keyword evidence="5" id="KW-1185">Reference proteome</keyword>
<evidence type="ECO:0000313" key="5">
    <source>
        <dbReference type="Proteomes" id="UP000093514"/>
    </source>
</evidence>
<proteinExistence type="predicted"/>
<sequence length="387" mass="42613">MNNFNFHNPTELLFGEGQVKKIGKKVKEYGNKVLVVTGGGSVKRIGLYDKVIALLQEKDLEIHELSGIEPNPRVSSVREGVKICRENDIDIVLAVGGGSTIDATKAIAGAAFYDGDPWDLFAKGIRIKNALPIGTILTLAATGSEMNPNFVISNLKTEEKMGASSPLLYPKFSILDPINTFTVPKEHTVYGIIDIAAHVYEQYFSHTESTPIQDRWAESILKTLKEESVKVLANPEDYDARSNIMLAGTMALNGLLSMGKETDWASHGIEHAVSAVYDIPHGGGLAIIFPNWMKYVLEEGTDKFVQYATRVWDVDPTGKSDHEIALEGIEKTREWFNEMGAPARLADYNIGDDKLELMAEKATAKGTRGSYKVLGKDDIVEIYKMSL</sequence>
<comment type="caution">
    <text evidence="4">The sequence shown here is derived from an EMBL/GenBank/DDBJ whole genome shotgun (WGS) entry which is preliminary data.</text>
</comment>
<dbReference type="PANTHER" id="PTHR43633:SF1">
    <property type="entry name" value="ALCOHOL DEHYDROGENASE YQHD"/>
    <property type="match status" value="1"/>
</dbReference>
<dbReference type="InterPro" id="IPR056798">
    <property type="entry name" value="ADH_Fe_C"/>
</dbReference>
<dbReference type="Proteomes" id="UP000093514">
    <property type="component" value="Unassembled WGS sequence"/>
</dbReference>
<dbReference type="GO" id="GO:0005829">
    <property type="term" value="C:cytosol"/>
    <property type="evidence" value="ECO:0007669"/>
    <property type="project" value="TreeGrafter"/>
</dbReference>
<evidence type="ECO:0000256" key="1">
    <source>
        <dbReference type="ARBA" id="ARBA00023002"/>
    </source>
</evidence>
<dbReference type="CDD" id="cd08187">
    <property type="entry name" value="BDH"/>
    <property type="match status" value="1"/>
</dbReference>
<organism evidence="4 5">
    <name type="scientific">Orenia metallireducens</name>
    <dbReference type="NCBI Taxonomy" id="1413210"/>
    <lineage>
        <taxon>Bacteria</taxon>
        <taxon>Bacillati</taxon>
        <taxon>Bacillota</taxon>
        <taxon>Clostridia</taxon>
        <taxon>Halanaerobiales</taxon>
        <taxon>Halobacteroidaceae</taxon>
        <taxon>Orenia</taxon>
    </lineage>
</organism>
<feature type="domain" description="Fe-containing alcohol dehydrogenase-like C-terminal" evidence="3">
    <location>
        <begin position="188"/>
        <end position="386"/>
    </location>
</feature>
<reference evidence="5" key="1">
    <citation type="submission" date="2016-07" db="EMBL/GenBank/DDBJ databases">
        <authorList>
            <person name="Florea S."/>
            <person name="Webb J.S."/>
            <person name="Jaromczyk J."/>
            <person name="Schardl C.L."/>
        </authorList>
    </citation>
    <scope>NUCLEOTIDE SEQUENCE [LARGE SCALE GENOMIC DNA]</scope>
    <source>
        <strain evidence="5">Z6</strain>
    </source>
</reference>
<dbReference type="OrthoDB" id="5445534at2"/>
<dbReference type="InterPro" id="IPR001670">
    <property type="entry name" value="ADH_Fe/GldA"/>
</dbReference>
<dbReference type="GO" id="GO:0008106">
    <property type="term" value="F:alcohol dehydrogenase (NADP+) activity"/>
    <property type="evidence" value="ECO:0007669"/>
    <property type="project" value="TreeGrafter"/>
</dbReference>
<dbReference type="Gene3D" id="1.20.1090.10">
    <property type="entry name" value="Dehydroquinate synthase-like - alpha domain"/>
    <property type="match status" value="1"/>
</dbReference>
<dbReference type="Gene3D" id="3.40.50.1970">
    <property type="match status" value="1"/>
</dbReference>
<dbReference type="GO" id="GO:0046872">
    <property type="term" value="F:metal ion binding"/>
    <property type="evidence" value="ECO:0007669"/>
    <property type="project" value="InterPro"/>
</dbReference>
<name>A0A1C0A5L9_9FIRM</name>
<dbReference type="GO" id="GO:1990002">
    <property type="term" value="F:methylglyoxal reductase (NADPH) (acetol producing) activity"/>
    <property type="evidence" value="ECO:0007669"/>
    <property type="project" value="TreeGrafter"/>
</dbReference>
<dbReference type="Pfam" id="PF00465">
    <property type="entry name" value="Fe-ADH"/>
    <property type="match status" value="1"/>
</dbReference>
<dbReference type="InterPro" id="IPR044731">
    <property type="entry name" value="BDH-like"/>
</dbReference>
<accession>A0A1C0A5L9</accession>
<dbReference type="InterPro" id="IPR018211">
    <property type="entry name" value="ADH_Fe_CS"/>
</dbReference>
<feature type="domain" description="Alcohol dehydrogenase iron-type/glycerol dehydrogenase GldA" evidence="2">
    <location>
        <begin position="9"/>
        <end position="177"/>
    </location>
</feature>
<dbReference type="AlphaFoldDB" id="A0A1C0A5L9"/>
<dbReference type="FunFam" id="3.40.50.1970:FF:000003">
    <property type="entry name" value="Alcohol dehydrogenase, iron-containing"/>
    <property type="match status" value="1"/>
</dbReference>
<dbReference type="RefSeq" id="WP_068719354.1">
    <property type="nucleotide sequence ID" value="NZ_LWDV01000010.1"/>
</dbReference>
<dbReference type="SUPFAM" id="SSF56796">
    <property type="entry name" value="Dehydroquinate synthase-like"/>
    <property type="match status" value="1"/>
</dbReference>
<dbReference type="PROSITE" id="PS00060">
    <property type="entry name" value="ADH_IRON_2"/>
    <property type="match status" value="1"/>
</dbReference>
<dbReference type="EMBL" id="LWDV01000010">
    <property type="protein sequence ID" value="OCL25442.1"/>
    <property type="molecule type" value="Genomic_DNA"/>
</dbReference>